<dbReference type="GO" id="GO:0009279">
    <property type="term" value="C:cell outer membrane"/>
    <property type="evidence" value="ECO:0007669"/>
    <property type="project" value="UniProtKB-SubCell"/>
</dbReference>
<evidence type="ECO:0000256" key="11">
    <source>
        <dbReference type="ARBA" id="ARBA00023136"/>
    </source>
</evidence>
<dbReference type="EMBL" id="QKQS01000006">
    <property type="protein sequence ID" value="PZA13199.1"/>
    <property type="molecule type" value="Genomic_DNA"/>
</dbReference>
<evidence type="ECO:0000256" key="14">
    <source>
        <dbReference type="PROSITE-ProRule" id="PRU01360"/>
    </source>
</evidence>
<dbReference type="AlphaFoldDB" id="A0A323ULD2"/>
<dbReference type="PANTHER" id="PTHR32552:SF68">
    <property type="entry name" value="FERRICHROME OUTER MEMBRANE TRANSPORTER_PHAGE RECEPTOR"/>
    <property type="match status" value="1"/>
</dbReference>
<comment type="subcellular location">
    <subcellularLocation>
        <location evidence="1 14">Cell outer membrane</location>
        <topology evidence="1 14">Multi-pass membrane protein</topology>
    </subcellularLocation>
</comment>
<keyword evidence="6 14" id="KW-0812">Transmembrane</keyword>
<evidence type="ECO:0000256" key="9">
    <source>
        <dbReference type="ARBA" id="ARBA00023065"/>
    </source>
</evidence>
<feature type="compositionally biased region" description="Low complexity" evidence="16">
    <location>
        <begin position="82"/>
        <end position="93"/>
    </location>
</feature>
<organism evidence="20 21">
    <name type="scientific">Rhodopseudomonas palustris</name>
    <dbReference type="NCBI Taxonomy" id="1076"/>
    <lineage>
        <taxon>Bacteria</taxon>
        <taxon>Pseudomonadati</taxon>
        <taxon>Pseudomonadota</taxon>
        <taxon>Alphaproteobacteria</taxon>
        <taxon>Hyphomicrobiales</taxon>
        <taxon>Nitrobacteraceae</taxon>
        <taxon>Rhodopseudomonas</taxon>
    </lineage>
</organism>
<dbReference type="Pfam" id="PF07715">
    <property type="entry name" value="Plug"/>
    <property type="match status" value="1"/>
</dbReference>
<name>A0A323ULD2_RHOPL</name>
<keyword evidence="11 14" id="KW-0472">Membrane</keyword>
<feature type="domain" description="TonB-dependent receptor-like beta-barrel" evidence="18">
    <location>
        <begin position="307"/>
        <end position="741"/>
    </location>
</feature>
<comment type="caution">
    <text evidence="20">The sequence shown here is derived from an EMBL/GenBank/DDBJ whole genome shotgun (WGS) entry which is preliminary data.</text>
</comment>
<dbReference type="RefSeq" id="WP_110784377.1">
    <property type="nucleotide sequence ID" value="NZ_QKQS01000006.1"/>
</dbReference>
<evidence type="ECO:0000256" key="4">
    <source>
        <dbReference type="ARBA" id="ARBA00022452"/>
    </source>
</evidence>
<dbReference type="PANTHER" id="PTHR32552">
    <property type="entry name" value="FERRICHROME IRON RECEPTOR-RELATED"/>
    <property type="match status" value="1"/>
</dbReference>
<dbReference type="Proteomes" id="UP000248134">
    <property type="component" value="Unassembled WGS sequence"/>
</dbReference>
<evidence type="ECO:0000313" key="20">
    <source>
        <dbReference type="EMBL" id="PZA13199.1"/>
    </source>
</evidence>
<dbReference type="SUPFAM" id="SSF56935">
    <property type="entry name" value="Porins"/>
    <property type="match status" value="1"/>
</dbReference>
<dbReference type="GO" id="GO:0015891">
    <property type="term" value="P:siderophore transport"/>
    <property type="evidence" value="ECO:0007669"/>
    <property type="project" value="InterPro"/>
</dbReference>
<reference evidence="20 21" key="1">
    <citation type="submission" date="2018-06" db="EMBL/GenBank/DDBJ databases">
        <title>Draft Whole-Genome Sequence of the purple photosynthetic bacterium Rhodospeudomonas palustris XCP.</title>
        <authorList>
            <person name="Rayyan A."/>
            <person name="Meyer T.E."/>
            <person name="Kyndt J.A."/>
        </authorList>
    </citation>
    <scope>NUCLEOTIDE SEQUENCE [LARGE SCALE GENOMIC DNA]</scope>
    <source>
        <strain evidence="20 21">XCP</strain>
    </source>
</reference>
<feature type="signal peptide" evidence="17">
    <location>
        <begin position="1"/>
        <end position="38"/>
    </location>
</feature>
<evidence type="ECO:0000256" key="2">
    <source>
        <dbReference type="ARBA" id="ARBA00009810"/>
    </source>
</evidence>
<dbReference type="Gene3D" id="2.40.170.20">
    <property type="entry name" value="TonB-dependent receptor, beta-barrel domain"/>
    <property type="match status" value="1"/>
</dbReference>
<comment type="similarity">
    <text evidence="2 14 15">Belongs to the TonB-dependent receptor family.</text>
</comment>
<evidence type="ECO:0000256" key="3">
    <source>
        <dbReference type="ARBA" id="ARBA00022448"/>
    </source>
</evidence>
<accession>A0A323ULD2</accession>
<dbReference type="NCBIfam" id="TIGR01783">
    <property type="entry name" value="TonB-siderophor"/>
    <property type="match status" value="1"/>
</dbReference>
<feature type="region of interest" description="Disordered" evidence="16">
    <location>
        <begin position="53"/>
        <end position="93"/>
    </location>
</feature>
<keyword evidence="10 15" id="KW-0798">TonB box</keyword>
<gene>
    <name evidence="20" type="ORF">DNX69_02125</name>
</gene>
<evidence type="ECO:0000256" key="17">
    <source>
        <dbReference type="SAM" id="SignalP"/>
    </source>
</evidence>
<dbReference type="CDD" id="cd01347">
    <property type="entry name" value="ligand_gated_channel"/>
    <property type="match status" value="1"/>
</dbReference>
<dbReference type="InterPro" id="IPR000531">
    <property type="entry name" value="Beta-barrel_TonB"/>
</dbReference>
<dbReference type="Pfam" id="PF00593">
    <property type="entry name" value="TonB_dep_Rec_b-barrel"/>
    <property type="match status" value="1"/>
</dbReference>
<keyword evidence="5" id="KW-0410">Iron transport</keyword>
<feature type="chain" id="PRO_5016263991" evidence="17">
    <location>
        <begin position="39"/>
        <end position="771"/>
    </location>
</feature>
<dbReference type="OrthoDB" id="9760333at2"/>
<evidence type="ECO:0000259" key="19">
    <source>
        <dbReference type="Pfam" id="PF07715"/>
    </source>
</evidence>
<proteinExistence type="inferred from homology"/>
<evidence type="ECO:0000259" key="18">
    <source>
        <dbReference type="Pfam" id="PF00593"/>
    </source>
</evidence>
<evidence type="ECO:0000313" key="21">
    <source>
        <dbReference type="Proteomes" id="UP000248134"/>
    </source>
</evidence>
<evidence type="ECO:0000256" key="1">
    <source>
        <dbReference type="ARBA" id="ARBA00004571"/>
    </source>
</evidence>
<dbReference type="GO" id="GO:0015344">
    <property type="term" value="F:siderophore uptake transmembrane transporter activity"/>
    <property type="evidence" value="ECO:0007669"/>
    <property type="project" value="TreeGrafter"/>
</dbReference>
<evidence type="ECO:0000256" key="15">
    <source>
        <dbReference type="RuleBase" id="RU003357"/>
    </source>
</evidence>
<keyword evidence="7 17" id="KW-0732">Signal</keyword>
<evidence type="ECO:0000256" key="5">
    <source>
        <dbReference type="ARBA" id="ARBA00022496"/>
    </source>
</evidence>
<evidence type="ECO:0000256" key="10">
    <source>
        <dbReference type="ARBA" id="ARBA00023077"/>
    </source>
</evidence>
<keyword evidence="12 20" id="KW-0675">Receptor</keyword>
<dbReference type="Gene3D" id="2.170.130.10">
    <property type="entry name" value="TonB-dependent receptor, plug domain"/>
    <property type="match status" value="1"/>
</dbReference>
<evidence type="ECO:0000256" key="12">
    <source>
        <dbReference type="ARBA" id="ARBA00023170"/>
    </source>
</evidence>
<keyword evidence="3 14" id="KW-0813">Transport</keyword>
<sequence>MKFVNAGANAGRNSVASALLLRSALIAPLVSMPAAAVAQSAKPQATELPAVEVAAPEASRRQAQPARDRSRSAAGRARRPAQRAVQAPQPVQPVQRAVFERGTDPVAGFVPSVSASGTKTDTKLIETPQSVSVISRDNLDARGIDTVAQALQYTAGVAVQTFGGDPRYDQARIRGFETNGFSNFRDGLRDTANGSAYFSVFRNEPYGVQRIDVVKGPSSVMYGQSPPGGLIDLISKRPTEQAFGEVVGLIGSADRLQGAFDVGGPVDKDKTVLYRLTGVLRDSDAQVAKFSDKIKDDRAYIAPAVTWRPTNDTTLTILSDYQHDVTGIASPLSIATVRGGKVVNMRALPLFAGDPSYNTFDQTQYRIGYQFEHRFSDNLIVRSRARYGHVDLEYRSITQAGTPLDTQTVFPRNARRVLENSDSFGIDNHVIAKTSTGPLQHTVLIGTDYQAFKLDGESFGGIAPSLNLLNPIYGQPVAMPTFRLQSYKQNLNQAGVYLQDQIKLQNWILTLGGRYDAAQQTILNRLTGVPQPNDDTAFTKRAGLTYVFDSGLAPYVSYSESFLPTGGVDFNSNAFKPTKGKQYEGGIKFQPNRDLLFTAAVFDLTQDNVLTADPNHLNYNIQTGQVNSRGLELELLAKPVPGLNILASYTLQNLKNTQSNNGDVGKMPVLIPRHMASAFADYTLQSGPLAGWGFGAGFRYIGESYMDTLNTLTNDAYTVFDAGLHYRQPKGINLALNVKNIANKDNTMCTATGGCQYIAPRVITATASYRW</sequence>
<evidence type="ECO:0000256" key="8">
    <source>
        <dbReference type="ARBA" id="ARBA00023004"/>
    </source>
</evidence>
<evidence type="ECO:0000256" key="7">
    <source>
        <dbReference type="ARBA" id="ARBA00022729"/>
    </source>
</evidence>
<protein>
    <submittedName>
        <fullName evidence="20">TonB-dependent siderophore receptor</fullName>
    </submittedName>
</protein>
<dbReference type="GO" id="GO:0038023">
    <property type="term" value="F:signaling receptor activity"/>
    <property type="evidence" value="ECO:0007669"/>
    <property type="project" value="InterPro"/>
</dbReference>
<evidence type="ECO:0000256" key="13">
    <source>
        <dbReference type="ARBA" id="ARBA00023237"/>
    </source>
</evidence>
<feature type="domain" description="TonB-dependent receptor plug" evidence="19">
    <location>
        <begin position="124"/>
        <end position="229"/>
    </location>
</feature>
<keyword evidence="9" id="KW-0406">Ion transport</keyword>
<keyword evidence="4 14" id="KW-1134">Transmembrane beta strand</keyword>
<dbReference type="InterPro" id="IPR010105">
    <property type="entry name" value="TonB_sidphr_rcpt"/>
</dbReference>
<dbReference type="InterPro" id="IPR012910">
    <property type="entry name" value="Plug_dom"/>
</dbReference>
<dbReference type="InterPro" id="IPR037066">
    <property type="entry name" value="Plug_dom_sf"/>
</dbReference>
<dbReference type="InterPro" id="IPR039426">
    <property type="entry name" value="TonB-dep_rcpt-like"/>
</dbReference>
<keyword evidence="13 14" id="KW-0998">Cell outer membrane</keyword>
<evidence type="ECO:0000256" key="16">
    <source>
        <dbReference type="SAM" id="MobiDB-lite"/>
    </source>
</evidence>
<keyword evidence="8" id="KW-0408">Iron</keyword>
<dbReference type="PROSITE" id="PS52016">
    <property type="entry name" value="TONB_DEPENDENT_REC_3"/>
    <property type="match status" value="1"/>
</dbReference>
<dbReference type="FunFam" id="2.170.130.10:FF:000001">
    <property type="entry name" value="Catecholate siderophore TonB-dependent receptor"/>
    <property type="match status" value="1"/>
</dbReference>
<dbReference type="InterPro" id="IPR036942">
    <property type="entry name" value="Beta-barrel_TonB_sf"/>
</dbReference>
<evidence type="ECO:0000256" key="6">
    <source>
        <dbReference type="ARBA" id="ARBA00022692"/>
    </source>
</evidence>
<dbReference type="FunFam" id="2.40.170.20:FF:000005">
    <property type="entry name" value="TonB-dependent siderophore receptor"/>
    <property type="match status" value="1"/>
</dbReference>